<name>B5RTU2_DEBHA</name>
<dbReference type="InParanoid" id="B5RTU2"/>
<dbReference type="KEGG" id="dha:DEHA2E03872g"/>
<dbReference type="GeneID" id="8998651"/>
<reference evidence="1 2" key="1">
    <citation type="journal article" date="2004" name="Nature">
        <title>Genome evolution in yeasts.</title>
        <authorList>
            <consortium name="Genolevures"/>
            <person name="Dujon B."/>
            <person name="Sherman D."/>
            <person name="Fischer G."/>
            <person name="Durrens P."/>
            <person name="Casaregola S."/>
            <person name="Lafontaine I."/>
            <person name="de Montigny J."/>
            <person name="Marck C."/>
            <person name="Neuveglise C."/>
            <person name="Talla E."/>
            <person name="Goffard N."/>
            <person name="Frangeul L."/>
            <person name="Aigle M."/>
            <person name="Anthouard V."/>
            <person name="Babour A."/>
            <person name="Barbe V."/>
            <person name="Barnay S."/>
            <person name="Blanchin S."/>
            <person name="Beckerich J.M."/>
            <person name="Beyne E."/>
            <person name="Bleykasten C."/>
            <person name="Boisrame A."/>
            <person name="Boyer J."/>
            <person name="Cattolico L."/>
            <person name="Confanioleri F."/>
            <person name="de Daruvar A."/>
            <person name="Despons L."/>
            <person name="Fabre E."/>
            <person name="Fairhead C."/>
            <person name="Ferry-Dumazet H."/>
            <person name="Groppi A."/>
            <person name="Hantraye F."/>
            <person name="Hennequin C."/>
            <person name="Jauniaux N."/>
            <person name="Joyet P."/>
            <person name="Kachouri R."/>
            <person name="Kerrest A."/>
            <person name="Koszul R."/>
            <person name="Lemaire M."/>
            <person name="Lesur I."/>
            <person name="Ma L."/>
            <person name="Muller H."/>
            <person name="Nicaud J.M."/>
            <person name="Nikolski M."/>
            <person name="Oztas S."/>
            <person name="Ozier-Kalogeropoulos O."/>
            <person name="Pellenz S."/>
            <person name="Potier S."/>
            <person name="Richard G.F."/>
            <person name="Straub M.L."/>
            <person name="Suleau A."/>
            <person name="Swennene D."/>
            <person name="Tekaia F."/>
            <person name="Wesolowski-Louvel M."/>
            <person name="Westhof E."/>
            <person name="Wirth B."/>
            <person name="Zeniou-Meyer M."/>
            <person name="Zivanovic I."/>
            <person name="Bolotin-Fukuhara M."/>
            <person name="Thierry A."/>
            <person name="Bouchier C."/>
            <person name="Caudron B."/>
            <person name="Scarpelli C."/>
            <person name="Gaillardin C."/>
            <person name="Weissenbach J."/>
            <person name="Wincker P."/>
            <person name="Souciet J.L."/>
        </authorList>
    </citation>
    <scope>NUCLEOTIDE SEQUENCE [LARGE SCALE GENOMIC DNA]</scope>
    <source>
        <strain evidence="2">ATCC 36239 / CBS 767 / BCRC 21394 / JCM 1990 / NBRC 0083 / IGC 2968</strain>
    </source>
</reference>
<dbReference type="RefSeq" id="XP_002770408.1">
    <property type="nucleotide sequence ID" value="XM_002770362.1"/>
</dbReference>
<sequence length="44" mass="5206">MNQMLDYFKFGQANVLTNLFSFEGYLRSKLTTQSQEEEKGNKRI</sequence>
<dbReference type="AlphaFoldDB" id="B5RTU2"/>
<dbReference type="VEuPathDB" id="FungiDB:DEHA2E03872g"/>
<keyword evidence="2" id="KW-1185">Reference proteome</keyword>
<accession>B5RTU2</accession>
<evidence type="ECO:0000313" key="2">
    <source>
        <dbReference type="Proteomes" id="UP000000599"/>
    </source>
</evidence>
<evidence type="ECO:0000313" key="1">
    <source>
        <dbReference type="EMBL" id="CAR65754.1"/>
    </source>
</evidence>
<protein>
    <submittedName>
        <fullName evidence="1">DEHA2E03872p</fullName>
    </submittedName>
</protein>
<dbReference type="HOGENOM" id="CLU_3224549_0_0_1"/>
<organism evidence="1 2">
    <name type="scientific">Debaryomyces hansenii (strain ATCC 36239 / CBS 767 / BCRC 21394 / JCM 1990 / NBRC 0083 / IGC 2968)</name>
    <name type="common">Yeast</name>
    <name type="synonym">Torulaspora hansenii</name>
    <dbReference type="NCBI Taxonomy" id="284592"/>
    <lineage>
        <taxon>Eukaryota</taxon>
        <taxon>Fungi</taxon>
        <taxon>Dikarya</taxon>
        <taxon>Ascomycota</taxon>
        <taxon>Saccharomycotina</taxon>
        <taxon>Pichiomycetes</taxon>
        <taxon>Debaryomycetaceae</taxon>
        <taxon>Debaryomyces</taxon>
    </lineage>
</organism>
<gene>
    <name evidence="1" type="ordered locus">DEHA2E03872g</name>
</gene>
<proteinExistence type="predicted"/>
<dbReference type="Proteomes" id="UP000000599">
    <property type="component" value="Chromosome E"/>
</dbReference>
<dbReference type="EMBL" id="CR382137">
    <property type="protein sequence ID" value="CAR65754.1"/>
    <property type="molecule type" value="Genomic_DNA"/>
</dbReference>